<dbReference type="RefSeq" id="WP_379057346.1">
    <property type="nucleotide sequence ID" value="NZ_JBHTKB010000002.1"/>
</dbReference>
<sequence>MTLKPKTIADVENTYDFLLGVVSLAKAGDTHEIENGAFDYSRMILKAAEQPLRALNMFDVTMSTINEAERFIDVEDYKGAYNVLQSGSCKLMEKSGTAEKIRQPFDS</sequence>
<protein>
    <submittedName>
        <fullName evidence="1">Uncharacterized protein</fullName>
    </submittedName>
</protein>
<reference evidence="2" key="1">
    <citation type="journal article" date="2019" name="Int. J. Syst. Evol. Microbiol.">
        <title>The Global Catalogue of Microorganisms (GCM) 10K type strain sequencing project: providing services to taxonomists for standard genome sequencing and annotation.</title>
        <authorList>
            <consortium name="The Broad Institute Genomics Platform"/>
            <consortium name="The Broad Institute Genome Sequencing Center for Infectious Disease"/>
            <person name="Wu L."/>
            <person name="Ma J."/>
        </authorList>
    </citation>
    <scope>NUCLEOTIDE SEQUENCE [LARGE SCALE GENOMIC DNA]</scope>
    <source>
        <strain evidence="2">CCUG 58412</strain>
    </source>
</reference>
<comment type="caution">
    <text evidence="1">The sequence shown here is derived from an EMBL/GenBank/DDBJ whole genome shotgun (WGS) entry which is preliminary data.</text>
</comment>
<keyword evidence="2" id="KW-1185">Reference proteome</keyword>
<dbReference type="EMBL" id="JBHTKB010000002">
    <property type="protein sequence ID" value="MFD0913876.1"/>
    <property type="molecule type" value="Genomic_DNA"/>
</dbReference>
<dbReference type="Proteomes" id="UP001597128">
    <property type="component" value="Unassembled WGS sequence"/>
</dbReference>
<proteinExistence type="predicted"/>
<evidence type="ECO:0000313" key="2">
    <source>
        <dbReference type="Proteomes" id="UP001597128"/>
    </source>
</evidence>
<name>A0ABW3F607_9PROT</name>
<evidence type="ECO:0000313" key="1">
    <source>
        <dbReference type="EMBL" id="MFD0913876.1"/>
    </source>
</evidence>
<gene>
    <name evidence="1" type="ORF">ACFQ1Z_09990</name>
</gene>
<organism evidence="1 2">
    <name type="scientific">Methylophilus luteus</name>
    <dbReference type="NCBI Taxonomy" id="640108"/>
    <lineage>
        <taxon>Bacteria</taxon>
        <taxon>Pseudomonadati</taxon>
        <taxon>Pseudomonadota</taxon>
        <taxon>Betaproteobacteria</taxon>
        <taxon>Nitrosomonadales</taxon>
        <taxon>Methylophilaceae</taxon>
        <taxon>Methylophilus</taxon>
    </lineage>
</organism>
<accession>A0ABW3F607</accession>